<reference evidence="8" key="1">
    <citation type="submission" date="2015-05" db="UniProtKB">
        <authorList>
            <consortium name="EnsemblMetazoa"/>
        </authorList>
    </citation>
    <scope>IDENTIFICATION</scope>
</reference>
<name>T1I9K3_RHOPR</name>
<dbReference type="eggNOG" id="KOG0487">
    <property type="taxonomic scope" value="Eukaryota"/>
</dbReference>
<dbReference type="PRINTS" id="PR00024">
    <property type="entry name" value="HOMEOBOX"/>
</dbReference>
<dbReference type="GO" id="GO:0000981">
    <property type="term" value="F:DNA-binding transcription factor activity, RNA polymerase II-specific"/>
    <property type="evidence" value="ECO:0007669"/>
    <property type="project" value="InterPro"/>
</dbReference>
<dbReference type="AlphaFoldDB" id="T1I9K3"/>
<dbReference type="Gene3D" id="1.10.10.60">
    <property type="entry name" value="Homeodomain-like"/>
    <property type="match status" value="1"/>
</dbReference>
<dbReference type="GO" id="GO:0005634">
    <property type="term" value="C:nucleus"/>
    <property type="evidence" value="ECO:0007669"/>
    <property type="project" value="UniProtKB-SubCell"/>
</dbReference>
<feature type="DNA-binding region" description="Homeobox" evidence="6">
    <location>
        <begin position="94"/>
        <end position="153"/>
    </location>
</feature>
<evidence type="ECO:0000313" key="8">
    <source>
        <dbReference type="EnsemblMetazoa" id="RPRC012974-PA"/>
    </source>
</evidence>
<sequence>MKEFRGHYSGENVNQCLSLSTWCSQFYTTFCGREMDETERDGTLHLKYKSERSCLVVKANLIKCETIKILPVMAILERGGNGGGTNDWNQSVIRRGHRVPYKRQQTTELEKEFLVNQYPERNRRLTIARDLRLTERQVKIWFQNRRMKWKKDRMRQGLAITSGISPVVVTPPAFPIFDTIVNLSTKTNDQAPLDLAQR</sequence>
<dbReference type="PROSITE" id="PS50071">
    <property type="entry name" value="HOMEOBOX_2"/>
    <property type="match status" value="1"/>
</dbReference>
<evidence type="ECO:0000256" key="6">
    <source>
        <dbReference type="PROSITE-ProRule" id="PRU00108"/>
    </source>
</evidence>
<accession>T1I9K3</accession>
<dbReference type="PANTHER" id="PTHR45874">
    <property type="entry name" value="HOMEOBOX PROTEIN ABDOMINAL-B"/>
    <property type="match status" value="1"/>
</dbReference>
<comment type="similarity">
    <text evidence="2">Belongs to the Abd-B homeobox family.</text>
</comment>
<protein>
    <submittedName>
        <fullName evidence="8">Homeobox domain-containing protein</fullName>
    </submittedName>
</protein>
<dbReference type="EMBL" id="ACPB03022206">
    <property type="status" value="NOT_ANNOTATED_CDS"/>
    <property type="molecule type" value="Genomic_DNA"/>
</dbReference>
<evidence type="ECO:0000256" key="4">
    <source>
        <dbReference type="ARBA" id="ARBA00023155"/>
    </source>
</evidence>
<dbReference type="InterPro" id="IPR009057">
    <property type="entry name" value="Homeodomain-like_sf"/>
</dbReference>
<dbReference type="STRING" id="13249.T1I9K3"/>
<dbReference type="VEuPathDB" id="VectorBase:RPRC012974"/>
<evidence type="ECO:0000313" key="9">
    <source>
        <dbReference type="Proteomes" id="UP000015103"/>
    </source>
</evidence>
<dbReference type="SMART" id="SM00389">
    <property type="entry name" value="HOX"/>
    <property type="match status" value="1"/>
</dbReference>
<dbReference type="SUPFAM" id="SSF46689">
    <property type="entry name" value="Homeodomain-like"/>
    <property type="match status" value="1"/>
</dbReference>
<dbReference type="InterPro" id="IPR017970">
    <property type="entry name" value="Homeobox_CS"/>
</dbReference>
<keyword evidence="9" id="KW-1185">Reference proteome</keyword>
<evidence type="ECO:0000256" key="2">
    <source>
        <dbReference type="ARBA" id="ARBA00006317"/>
    </source>
</evidence>
<keyword evidence="4 6" id="KW-0371">Homeobox</keyword>
<keyword evidence="3 6" id="KW-0238">DNA-binding</keyword>
<dbReference type="HOGENOM" id="CLU_1379682_0_0_1"/>
<dbReference type="InterPro" id="IPR046333">
    <property type="entry name" value="HXA10/ABDB-like"/>
</dbReference>
<dbReference type="InterPro" id="IPR020479">
    <property type="entry name" value="HD_metazoa"/>
</dbReference>
<dbReference type="EnsemblMetazoa" id="RPRC012974-RA">
    <property type="protein sequence ID" value="RPRC012974-PA"/>
    <property type="gene ID" value="RPRC012974"/>
</dbReference>
<comment type="subcellular location">
    <subcellularLocation>
        <location evidence="1 6 7">Nucleus</location>
    </subcellularLocation>
</comment>
<dbReference type="PANTHER" id="PTHR45874:SF4">
    <property type="entry name" value="HOMEOBOX PROTEIN ABDOMINAL-B"/>
    <property type="match status" value="1"/>
</dbReference>
<dbReference type="PROSITE" id="PS00027">
    <property type="entry name" value="HOMEOBOX_1"/>
    <property type="match status" value="1"/>
</dbReference>
<dbReference type="CDD" id="cd00086">
    <property type="entry name" value="homeodomain"/>
    <property type="match status" value="1"/>
</dbReference>
<proteinExistence type="inferred from homology"/>
<keyword evidence="5 6" id="KW-0539">Nucleus</keyword>
<dbReference type="Proteomes" id="UP000015103">
    <property type="component" value="Unassembled WGS sequence"/>
</dbReference>
<evidence type="ECO:0000256" key="3">
    <source>
        <dbReference type="ARBA" id="ARBA00023125"/>
    </source>
</evidence>
<evidence type="ECO:0000256" key="5">
    <source>
        <dbReference type="ARBA" id="ARBA00023242"/>
    </source>
</evidence>
<dbReference type="InParanoid" id="T1I9K3"/>
<evidence type="ECO:0000256" key="7">
    <source>
        <dbReference type="RuleBase" id="RU000682"/>
    </source>
</evidence>
<organism evidence="8 9">
    <name type="scientific">Rhodnius prolixus</name>
    <name type="common">Triatomid bug</name>
    <dbReference type="NCBI Taxonomy" id="13249"/>
    <lineage>
        <taxon>Eukaryota</taxon>
        <taxon>Metazoa</taxon>
        <taxon>Ecdysozoa</taxon>
        <taxon>Arthropoda</taxon>
        <taxon>Hexapoda</taxon>
        <taxon>Insecta</taxon>
        <taxon>Pterygota</taxon>
        <taxon>Neoptera</taxon>
        <taxon>Paraneoptera</taxon>
        <taxon>Hemiptera</taxon>
        <taxon>Heteroptera</taxon>
        <taxon>Panheteroptera</taxon>
        <taxon>Cimicomorpha</taxon>
        <taxon>Reduviidae</taxon>
        <taxon>Triatominae</taxon>
        <taxon>Rhodnius</taxon>
    </lineage>
</organism>
<dbReference type="GO" id="GO:0000978">
    <property type="term" value="F:RNA polymerase II cis-regulatory region sequence-specific DNA binding"/>
    <property type="evidence" value="ECO:0007669"/>
    <property type="project" value="TreeGrafter"/>
</dbReference>
<dbReference type="Pfam" id="PF00046">
    <property type="entry name" value="Homeodomain"/>
    <property type="match status" value="1"/>
</dbReference>
<evidence type="ECO:0000256" key="1">
    <source>
        <dbReference type="ARBA" id="ARBA00004123"/>
    </source>
</evidence>
<dbReference type="InterPro" id="IPR001356">
    <property type="entry name" value="HD"/>
</dbReference>